<keyword evidence="5" id="KW-1185">Reference proteome</keyword>
<comment type="subcellular location">
    <subcellularLocation>
        <location evidence="1">Cell membrane</location>
        <topology evidence="1">Single-pass type II membrane protein</topology>
    </subcellularLocation>
</comment>
<dbReference type="InterPro" id="IPR008753">
    <property type="entry name" value="Peptidase_M13_N"/>
</dbReference>
<comment type="similarity">
    <text evidence="2">Belongs to the peptidase M13 family.</text>
</comment>
<dbReference type="GO" id="GO:0006508">
    <property type="term" value="P:proteolysis"/>
    <property type="evidence" value="ECO:0007669"/>
    <property type="project" value="InterPro"/>
</dbReference>
<reference evidence="4 5" key="1">
    <citation type="journal article" date="2019" name="Commun. Biol.">
        <title>The bagworm genome reveals a unique fibroin gene that provides high tensile strength.</title>
        <authorList>
            <person name="Kono N."/>
            <person name="Nakamura H."/>
            <person name="Ohtoshi R."/>
            <person name="Tomita M."/>
            <person name="Numata K."/>
            <person name="Arakawa K."/>
        </authorList>
    </citation>
    <scope>NUCLEOTIDE SEQUENCE [LARGE SCALE GENOMIC DNA]</scope>
</reference>
<name>A0A4C1SD03_EUMVA</name>
<gene>
    <name evidence="4" type="ORF">EVAR_71815_1</name>
</gene>
<sequence length="309" mass="35623">MDDMAGLYDNSKLYKACWKRTSTGKKKVTKVNVLHIESLIASSGLGNHKDAIETFQNSCKNGYVGHYRTLRLWQPRKTIGFTLQRRGDCVRFLQRRICNDLSELSTITLDALVSFSLCLHKESLPGKQNYTEGLLRLAKASEIKAYLNEEKSPCENFINLPAASGINCIRLPKGKSSNLDQLKELYWRKCGEMLSSDARIDSSLDAKLKNFYESCLETSKIDRMGLDHIINEVDFKGGWPRMTNKRWYESNYDWLRWCEMRRNLGVDIMIGLQVVPDFTDKDMHRIMVGAPKLPLSQHAYYWMIGRMNV</sequence>
<dbReference type="OrthoDB" id="7944999at2759"/>
<dbReference type="Gene3D" id="1.10.1380.10">
    <property type="entry name" value="Neutral endopeptidase , domain2"/>
    <property type="match status" value="1"/>
</dbReference>
<comment type="caution">
    <text evidence="4">The sequence shown here is derived from an EMBL/GenBank/DDBJ whole genome shotgun (WGS) entry which is preliminary data.</text>
</comment>
<dbReference type="InterPro" id="IPR000718">
    <property type="entry name" value="Peptidase_M13"/>
</dbReference>
<dbReference type="Proteomes" id="UP000299102">
    <property type="component" value="Unassembled WGS sequence"/>
</dbReference>
<evidence type="ECO:0000256" key="2">
    <source>
        <dbReference type="ARBA" id="ARBA00007357"/>
    </source>
</evidence>
<dbReference type="InterPro" id="IPR042089">
    <property type="entry name" value="Peptidase_M13_dom_2"/>
</dbReference>
<dbReference type="AlphaFoldDB" id="A0A4C1SD03"/>
<accession>A0A4C1SD03</accession>
<dbReference type="SUPFAM" id="SSF55486">
    <property type="entry name" value="Metalloproteases ('zincins'), catalytic domain"/>
    <property type="match status" value="1"/>
</dbReference>
<dbReference type="GO" id="GO:0005886">
    <property type="term" value="C:plasma membrane"/>
    <property type="evidence" value="ECO:0007669"/>
    <property type="project" value="UniProtKB-SubCell"/>
</dbReference>
<dbReference type="Pfam" id="PF05649">
    <property type="entry name" value="Peptidase_M13_N"/>
    <property type="match status" value="1"/>
</dbReference>
<dbReference type="EMBL" id="BGZK01006655">
    <property type="protein sequence ID" value="GBO99971.1"/>
    <property type="molecule type" value="Genomic_DNA"/>
</dbReference>
<evidence type="ECO:0000259" key="3">
    <source>
        <dbReference type="Pfam" id="PF05649"/>
    </source>
</evidence>
<feature type="domain" description="Peptidase M13 N-terminal" evidence="3">
    <location>
        <begin position="169"/>
        <end position="301"/>
    </location>
</feature>
<evidence type="ECO:0000313" key="5">
    <source>
        <dbReference type="Proteomes" id="UP000299102"/>
    </source>
</evidence>
<proteinExistence type="inferred from homology"/>
<protein>
    <recommendedName>
        <fullName evidence="3">Peptidase M13 N-terminal domain-containing protein</fullName>
    </recommendedName>
</protein>
<evidence type="ECO:0000313" key="4">
    <source>
        <dbReference type="EMBL" id="GBO99971.1"/>
    </source>
</evidence>
<dbReference type="PROSITE" id="PS51885">
    <property type="entry name" value="NEPRILYSIN"/>
    <property type="match status" value="1"/>
</dbReference>
<organism evidence="4 5">
    <name type="scientific">Eumeta variegata</name>
    <name type="common">Bagworm moth</name>
    <name type="synonym">Eumeta japonica</name>
    <dbReference type="NCBI Taxonomy" id="151549"/>
    <lineage>
        <taxon>Eukaryota</taxon>
        <taxon>Metazoa</taxon>
        <taxon>Ecdysozoa</taxon>
        <taxon>Arthropoda</taxon>
        <taxon>Hexapoda</taxon>
        <taxon>Insecta</taxon>
        <taxon>Pterygota</taxon>
        <taxon>Neoptera</taxon>
        <taxon>Endopterygota</taxon>
        <taxon>Lepidoptera</taxon>
        <taxon>Glossata</taxon>
        <taxon>Ditrysia</taxon>
        <taxon>Tineoidea</taxon>
        <taxon>Psychidae</taxon>
        <taxon>Oiketicinae</taxon>
        <taxon>Eumeta</taxon>
    </lineage>
</organism>
<evidence type="ECO:0000256" key="1">
    <source>
        <dbReference type="ARBA" id="ARBA00004401"/>
    </source>
</evidence>
<dbReference type="GO" id="GO:0004222">
    <property type="term" value="F:metalloendopeptidase activity"/>
    <property type="evidence" value="ECO:0007669"/>
    <property type="project" value="InterPro"/>
</dbReference>
<dbReference type="STRING" id="151549.A0A4C1SD03"/>